<protein>
    <recommendedName>
        <fullName evidence="4">S-protein homolog</fullName>
    </recommendedName>
</protein>
<reference evidence="2 3" key="1">
    <citation type="submission" date="2021-07" db="EMBL/GenBank/DDBJ databases">
        <title>The Aristolochia fimbriata genome: insights into angiosperm evolution, floral development and chemical biosynthesis.</title>
        <authorList>
            <person name="Jiao Y."/>
        </authorList>
    </citation>
    <scope>NUCLEOTIDE SEQUENCE [LARGE SCALE GENOMIC DNA]</scope>
    <source>
        <strain evidence="2">IBCAS-2021</strain>
        <tissue evidence="2">Leaf</tissue>
    </source>
</reference>
<dbReference type="AlphaFoldDB" id="A0AAV7EUK3"/>
<proteinExistence type="predicted"/>
<comment type="caution">
    <text evidence="2">The sequence shown here is derived from an EMBL/GenBank/DDBJ whole genome shotgun (WGS) entry which is preliminary data.</text>
</comment>
<keyword evidence="3" id="KW-1185">Reference proteome</keyword>
<feature type="chain" id="PRO_5043877009" description="S-protein homolog" evidence="1">
    <location>
        <begin position="28"/>
        <end position="172"/>
    </location>
</feature>
<evidence type="ECO:0000256" key="1">
    <source>
        <dbReference type="SAM" id="SignalP"/>
    </source>
</evidence>
<keyword evidence="1" id="KW-0732">Signal</keyword>
<evidence type="ECO:0000313" key="2">
    <source>
        <dbReference type="EMBL" id="KAG9452064.1"/>
    </source>
</evidence>
<evidence type="ECO:0000313" key="3">
    <source>
        <dbReference type="Proteomes" id="UP000825729"/>
    </source>
</evidence>
<sequence length="172" mass="19806">MASMASKRLLSSPIIPTLLMLYMTVGALSYGEESVNGYRITIANDLGPDNTIRLICMKNKDSGFFWTERTWHPVLDTDLYYNSSAEVVNQSDDGFDPSTVIVVMCKVMIYERNRDDTYCQWHAYTIVDDYDKCFGIGCLWLVRPDGFYYKSLNVDPPKKPFRKVHKMCPQIL</sequence>
<name>A0AAV7EUK3_ARIFI</name>
<dbReference type="Proteomes" id="UP000825729">
    <property type="component" value="Unassembled WGS sequence"/>
</dbReference>
<gene>
    <name evidence="2" type="ORF">H6P81_004968</name>
</gene>
<dbReference type="EMBL" id="JAINDJ010000003">
    <property type="protein sequence ID" value="KAG9452064.1"/>
    <property type="molecule type" value="Genomic_DNA"/>
</dbReference>
<evidence type="ECO:0008006" key="4">
    <source>
        <dbReference type="Google" id="ProtNLM"/>
    </source>
</evidence>
<accession>A0AAV7EUK3</accession>
<feature type="signal peptide" evidence="1">
    <location>
        <begin position="1"/>
        <end position="27"/>
    </location>
</feature>
<organism evidence="2 3">
    <name type="scientific">Aristolochia fimbriata</name>
    <name type="common">White veined hardy Dutchman's pipe vine</name>
    <dbReference type="NCBI Taxonomy" id="158543"/>
    <lineage>
        <taxon>Eukaryota</taxon>
        <taxon>Viridiplantae</taxon>
        <taxon>Streptophyta</taxon>
        <taxon>Embryophyta</taxon>
        <taxon>Tracheophyta</taxon>
        <taxon>Spermatophyta</taxon>
        <taxon>Magnoliopsida</taxon>
        <taxon>Magnoliidae</taxon>
        <taxon>Piperales</taxon>
        <taxon>Aristolochiaceae</taxon>
        <taxon>Aristolochia</taxon>
    </lineage>
</organism>